<gene>
    <name evidence="1" type="ORF">HQ865_22685</name>
</gene>
<protein>
    <submittedName>
        <fullName evidence="1">Uncharacterized protein</fullName>
    </submittedName>
</protein>
<keyword evidence="2" id="KW-1185">Reference proteome</keyword>
<evidence type="ECO:0000313" key="2">
    <source>
        <dbReference type="Proteomes" id="UP000505355"/>
    </source>
</evidence>
<proteinExistence type="predicted"/>
<sequence length="85" mass="9823">MNPIRSNIYTPNEITLAQSLAESLDDQKSLAFYLSCAKKYPREYLLSTLAHVMTLPDHSVRTTRARLFTNIVTRSVFNTNDRTWD</sequence>
<accession>A0A7D4QWR6</accession>
<reference evidence="1 2" key="1">
    <citation type="submission" date="2020-05" db="EMBL/GenBank/DDBJ databases">
        <title>Mucilaginibacter mali sp. nov.</title>
        <authorList>
            <person name="Kim H.S."/>
            <person name="Lee K.C."/>
            <person name="Suh M.K."/>
            <person name="Kim J.-S."/>
            <person name="Han K.-I."/>
            <person name="Eom M.K."/>
            <person name="Shin Y.K."/>
            <person name="Lee J.-S."/>
        </authorList>
    </citation>
    <scope>NUCLEOTIDE SEQUENCE [LARGE SCALE GENOMIC DNA]</scope>
    <source>
        <strain evidence="1 2">G2-14</strain>
    </source>
</reference>
<organism evidence="1 2">
    <name type="scientific">Mucilaginibacter mali</name>
    <dbReference type="NCBI Taxonomy" id="2740462"/>
    <lineage>
        <taxon>Bacteria</taxon>
        <taxon>Pseudomonadati</taxon>
        <taxon>Bacteroidota</taxon>
        <taxon>Sphingobacteriia</taxon>
        <taxon>Sphingobacteriales</taxon>
        <taxon>Sphingobacteriaceae</taxon>
        <taxon>Mucilaginibacter</taxon>
    </lineage>
</organism>
<evidence type="ECO:0000313" key="1">
    <source>
        <dbReference type="EMBL" id="QKJ32449.1"/>
    </source>
</evidence>
<dbReference type="EMBL" id="CP054139">
    <property type="protein sequence ID" value="QKJ32449.1"/>
    <property type="molecule type" value="Genomic_DNA"/>
</dbReference>
<dbReference type="AlphaFoldDB" id="A0A7D4QWR6"/>
<dbReference type="KEGG" id="mmab:HQ865_22685"/>
<name>A0A7D4QWR6_9SPHI</name>
<dbReference type="Proteomes" id="UP000505355">
    <property type="component" value="Chromosome"/>
</dbReference>
<dbReference type="RefSeq" id="WP_173417099.1">
    <property type="nucleotide sequence ID" value="NZ_CP054139.1"/>
</dbReference>